<proteinExistence type="predicted"/>
<feature type="transmembrane region" description="Helical" evidence="1">
    <location>
        <begin position="174"/>
        <end position="195"/>
    </location>
</feature>
<dbReference type="EMBL" id="JAXCGZ010017330">
    <property type="protein sequence ID" value="KAK7068282.1"/>
    <property type="molecule type" value="Genomic_DNA"/>
</dbReference>
<reference evidence="2 3" key="1">
    <citation type="submission" date="2023-11" db="EMBL/GenBank/DDBJ databases">
        <title>Halocaridina rubra genome assembly.</title>
        <authorList>
            <person name="Smith C."/>
        </authorList>
    </citation>
    <scope>NUCLEOTIDE SEQUENCE [LARGE SCALE GENOMIC DNA]</scope>
    <source>
        <strain evidence="2">EP-1</strain>
        <tissue evidence="2">Whole</tissue>
    </source>
</reference>
<protein>
    <recommendedName>
        <fullName evidence="4">Major facilitator superfamily (MFS) profile domain-containing protein</fullName>
    </recommendedName>
</protein>
<dbReference type="PANTHER" id="PTHR11360:SF310">
    <property type="entry name" value="MONOCARBOXYLATE TRANSPORTER 9-LIKE"/>
    <property type="match status" value="1"/>
</dbReference>
<feature type="transmembrane region" description="Helical" evidence="1">
    <location>
        <begin position="82"/>
        <end position="102"/>
    </location>
</feature>
<comment type="caution">
    <text evidence="2">The sequence shown here is derived from an EMBL/GenBank/DDBJ whole genome shotgun (WGS) entry which is preliminary data.</text>
</comment>
<keyword evidence="1" id="KW-1133">Transmembrane helix</keyword>
<feature type="transmembrane region" description="Helical" evidence="1">
    <location>
        <begin position="108"/>
        <end position="128"/>
    </location>
</feature>
<dbReference type="Gene3D" id="1.20.1250.20">
    <property type="entry name" value="MFS general substrate transporter like domains"/>
    <property type="match status" value="1"/>
</dbReference>
<name>A0AAN8WNJ8_HALRR</name>
<evidence type="ECO:0000313" key="2">
    <source>
        <dbReference type="EMBL" id="KAK7068282.1"/>
    </source>
</evidence>
<keyword evidence="3" id="KW-1185">Reference proteome</keyword>
<feature type="transmembrane region" description="Helical" evidence="1">
    <location>
        <begin position="20"/>
        <end position="39"/>
    </location>
</feature>
<keyword evidence="1" id="KW-0812">Transmembrane</keyword>
<evidence type="ECO:0008006" key="4">
    <source>
        <dbReference type="Google" id="ProtNLM"/>
    </source>
</evidence>
<evidence type="ECO:0000256" key="1">
    <source>
        <dbReference type="SAM" id="Phobius"/>
    </source>
</evidence>
<feature type="transmembrane region" description="Helical" evidence="1">
    <location>
        <begin position="51"/>
        <end position="70"/>
    </location>
</feature>
<dbReference type="GO" id="GO:0008028">
    <property type="term" value="F:monocarboxylic acid transmembrane transporter activity"/>
    <property type="evidence" value="ECO:0007669"/>
    <property type="project" value="TreeGrafter"/>
</dbReference>
<dbReference type="PANTHER" id="PTHR11360">
    <property type="entry name" value="MONOCARBOXYLATE TRANSPORTER"/>
    <property type="match status" value="1"/>
</dbReference>
<dbReference type="SUPFAM" id="SSF103473">
    <property type="entry name" value="MFS general substrate transporter"/>
    <property type="match status" value="1"/>
</dbReference>
<dbReference type="InterPro" id="IPR050327">
    <property type="entry name" value="Proton-linked_MCT"/>
</dbReference>
<dbReference type="AlphaFoldDB" id="A0AAN8WNJ8"/>
<accession>A0AAN8WNJ8</accession>
<sequence>MCTLARISVDHPLMDVRFWLMDFSVFFCMLGTLILYIIYKDFAEYMGVGEHYSVALSGIGIGDVIGRVGTGFLASTKYVDAIFAYGLAQLFCCFVMVGHLFISDMAGLVGLTAAFGTLYGSQNVLIAVAPSACFGREKLVIVFGHILFLGGVGALIGAPIAGAIVDYTGMYEGVIWFTIGNLFIGSVLMFLCYIVDRTMKQQRDKKVDEL</sequence>
<organism evidence="2 3">
    <name type="scientific">Halocaridina rubra</name>
    <name type="common">Hawaiian red shrimp</name>
    <dbReference type="NCBI Taxonomy" id="373956"/>
    <lineage>
        <taxon>Eukaryota</taxon>
        <taxon>Metazoa</taxon>
        <taxon>Ecdysozoa</taxon>
        <taxon>Arthropoda</taxon>
        <taxon>Crustacea</taxon>
        <taxon>Multicrustacea</taxon>
        <taxon>Malacostraca</taxon>
        <taxon>Eumalacostraca</taxon>
        <taxon>Eucarida</taxon>
        <taxon>Decapoda</taxon>
        <taxon>Pleocyemata</taxon>
        <taxon>Caridea</taxon>
        <taxon>Atyoidea</taxon>
        <taxon>Atyidae</taxon>
        <taxon>Halocaridina</taxon>
    </lineage>
</organism>
<keyword evidence="1" id="KW-0472">Membrane</keyword>
<gene>
    <name evidence="2" type="ORF">SK128_006422</name>
</gene>
<dbReference type="InterPro" id="IPR036259">
    <property type="entry name" value="MFS_trans_sf"/>
</dbReference>
<feature type="transmembrane region" description="Helical" evidence="1">
    <location>
        <begin position="140"/>
        <end position="162"/>
    </location>
</feature>
<evidence type="ECO:0000313" key="3">
    <source>
        <dbReference type="Proteomes" id="UP001381693"/>
    </source>
</evidence>
<dbReference type="Proteomes" id="UP001381693">
    <property type="component" value="Unassembled WGS sequence"/>
</dbReference>